<dbReference type="AlphaFoldDB" id="A0A0R3QLM3"/>
<accession>A0A0R3QLM3</accession>
<evidence type="ECO:0000313" key="2">
    <source>
        <dbReference type="Proteomes" id="UP000280834"/>
    </source>
</evidence>
<organism evidence="3">
    <name type="scientific">Brugia timori</name>
    <dbReference type="NCBI Taxonomy" id="42155"/>
    <lineage>
        <taxon>Eukaryota</taxon>
        <taxon>Metazoa</taxon>
        <taxon>Ecdysozoa</taxon>
        <taxon>Nematoda</taxon>
        <taxon>Chromadorea</taxon>
        <taxon>Rhabditida</taxon>
        <taxon>Spirurina</taxon>
        <taxon>Spiruromorpha</taxon>
        <taxon>Filarioidea</taxon>
        <taxon>Onchocercidae</taxon>
        <taxon>Brugia</taxon>
    </lineage>
</organism>
<reference evidence="3" key="1">
    <citation type="submission" date="2017-02" db="UniProtKB">
        <authorList>
            <consortium name="WormBaseParasite"/>
        </authorList>
    </citation>
    <scope>IDENTIFICATION</scope>
</reference>
<dbReference type="EMBL" id="UZAG01015665">
    <property type="protein sequence ID" value="VDO22337.1"/>
    <property type="molecule type" value="Genomic_DNA"/>
</dbReference>
<proteinExistence type="predicted"/>
<dbReference type="Proteomes" id="UP000280834">
    <property type="component" value="Unassembled WGS sequence"/>
</dbReference>
<reference evidence="1 2" key="2">
    <citation type="submission" date="2018-11" db="EMBL/GenBank/DDBJ databases">
        <authorList>
            <consortium name="Pathogen Informatics"/>
        </authorList>
    </citation>
    <scope>NUCLEOTIDE SEQUENCE [LARGE SCALE GENOMIC DNA]</scope>
</reference>
<evidence type="ECO:0000313" key="3">
    <source>
        <dbReference type="WBParaSite" id="BTMF_0000859701-mRNA-1"/>
    </source>
</evidence>
<gene>
    <name evidence="1" type="ORF">BTMF_LOCUS6648</name>
</gene>
<dbReference type="WBParaSite" id="BTMF_0000859701-mRNA-1">
    <property type="protein sequence ID" value="BTMF_0000859701-mRNA-1"/>
    <property type="gene ID" value="BTMF_0000859701"/>
</dbReference>
<evidence type="ECO:0000313" key="1">
    <source>
        <dbReference type="EMBL" id="VDO22337.1"/>
    </source>
</evidence>
<keyword evidence="2" id="KW-1185">Reference proteome</keyword>
<protein>
    <submittedName>
        <fullName evidence="1 3">Uncharacterized protein</fullName>
    </submittedName>
</protein>
<name>A0A0R3QLM3_9BILA</name>
<sequence>MDSGNFLAKYWALVLPETKYMLKFKGKGKQRGECSLYKYVTRRWITNRRFA</sequence>